<feature type="region of interest" description="Disordered" evidence="3">
    <location>
        <begin position="662"/>
        <end position="922"/>
    </location>
</feature>
<proteinExistence type="predicted"/>
<feature type="domain" description="Actin interacting protein 3-like C-terminal" evidence="4">
    <location>
        <begin position="17"/>
        <end position="300"/>
    </location>
</feature>
<sequence length="922" mass="98665">NHPASSTSKHKGETPSLSTIATLTEHVQSQGLSDIHDGSSNQRSSGISSRDSTPLSAHLDISVKLAQLKSDLHILRRQQQLNMEAMRDEFMAASAKIKKVLTSIPGVENQVNFYKRNESAIAKRNYLSGKEQVEKELSDLEASVEELRADVISRQCRVNTSDVEGMALLLSNITKSLADLKAQFPEIQSIMKNVMDAELRIVVSEEKFLKEEPTEIEYSLKRCKKITGTLYTLKRLASVQDHRPPHVPNMAATAGSSLPDQKKALLDNIRSLVPDHEQRVKEMEAADASRERKKKISSQQEALKFGKSLEMATKNLRPPSLTDVRGETYDEDGENGYINDIEGQLDQGKLVVTKLGNSSSVTTHPSSMTTVSSKMPTSVTSSSVKTSLPLASTAVKPLDKPTATVSAMTAGVSDTITMMATKTADKEFSPSIINNGSISVTQTTDSLTSSNRERNQTETNSVKVGTTESPKKKAATVYTYQISGTTNPVFPVPPPMFNPDGMDGSPTMLEFKDKQFNVHTFQESSNREMNVFPGLALNKGSSNKGRQGTVSDFPVASTSRDSSISPPNENADNKIGTTHRQAARSAFFSSLNTPPDSPLLSSPDRNSAGLELGPVLSPTGQSGNIMQGTTINLVLSGIASPKSSTSSGAFTVALPSDVRAHVSTENKTTSSQQNSPVHGISHPVSGSKPLSPEAHPSTASDTKQKKVPPPPPPRKDSRPTSVSISPVNGDPQDISVQQSRDMPRFVGGILGQHRLSGGPLFSTPKPVPQQKPASRFEQDIASGIYANMNRPDVQSQKSTPQEMISTANIPSNAKSIKSSSQSSTDDGMSIPPPPSVTIALGREERGSSSESSGSSSSSGTSIGSQQSVVSVVRSQSISDKGSSKSKPDPPKRQSSLLSKLTGNKESKNKLNNGKAKANGVDL</sequence>
<feature type="compositionally biased region" description="Polar residues" evidence="3">
    <location>
        <begin position="15"/>
        <end position="32"/>
    </location>
</feature>
<feature type="compositionally biased region" description="Low complexity" evidence="3">
    <location>
        <begin position="365"/>
        <end position="379"/>
    </location>
</feature>
<feature type="region of interest" description="Disordered" evidence="3">
    <location>
        <begin position="358"/>
        <end position="379"/>
    </location>
</feature>
<feature type="compositionally biased region" description="Low complexity" evidence="3">
    <location>
        <begin position="808"/>
        <end position="823"/>
    </location>
</feature>
<feature type="region of interest" description="Disordered" evidence="3">
    <location>
        <begin position="589"/>
        <end position="623"/>
    </location>
</feature>
<dbReference type="PANTHER" id="PTHR22741:SF10">
    <property type="entry name" value="COILED-COIL DOMAIN-CONTAINING PROTEIN CG32809"/>
    <property type="match status" value="1"/>
</dbReference>
<keyword evidence="1 2" id="KW-0175">Coiled coil</keyword>
<feature type="region of interest" description="Disordered" evidence="3">
    <location>
        <begin position="429"/>
        <end position="468"/>
    </location>
</feature>
<feature type="region of interest" description="Disordered" evidence="3">
    <location>
        <begin position="533"/>
        <end position="575"/>
    </location>
</feature>
<dbReference type="InterPro" id="IPR051825">
    <property type="entry name" value="SRCIN1"/>
</dbReference>
<accession>A0A0B7AA07</accession>
<dbReference type="PANTHER" id="PTHR22741">
    <property type="entry name" value="P140CAP/SNIP-RELATED"/>
    <property type="match status" value="1"/>
</dbReference>
<feature type="coiled-coil region" evidence="2">
    <location>
        <begin position="123"/>
        <end position="150"/>
    </location>
</feature>
<feature type="compositionally biased region" description="Polar residues" evidence="3">
    <location>
        <begin position="457"/>
        <end position="468"/>
    </location>
</feature>
<evidence type="ECO:0000313" key="5">
    <source>
        <dbReference type="EMBL" id="CEK77467.1"/>
    </source>
</evidence>
<evidence type="ECO:0000259" key="4">
    <source>
        <dbReference type="Pfam" id="PF03915"/>
    </source>
</evidence>
<organism evidence="5">
    <name type="scientific">Arion vulgaris</name>
    <dbReference type="NCBI Taxonomy" id="1028688"/>
    <lineage>
        <taxon>Eukaryota</taxon>
        <taxon>Metazoa</taxon>
        <taxon>Spiralia</taxon>
        <taxon>Lophotrochozoa</taxon>
        <taxon>Mollusca</taxon>
        <taxon>Gastropoda</taxon>
        <taxon>Heterobranchia</taxon>
        <taxon>Euthyneura</taxon>
        <taxon>Panpulmonata</taxon>
        <taxon>Eupulmonata</taxon>
        <taxon>Stylommatophora</taxon>
        <taxon>Helicina</taxon>
        <taxon>Arionoidea</taxon>
        <taxon>Arionidae</taxon>
        <taxon>Arion</taxon>
    </lineage>
</organism>
<feature type="compositionally biased region" description="Polar residues" evidence="3">
    <location>
        <begin position="665"/>
        <end position="676"/>
    </location>
</feature>
<dbReference type="InterPro" id="IPR022782">
    <property type="entry name" value="AIP3-like_C"/>
</dbReference>
<feature type="compositionally biased region" description="Low complexity" evidence="3">
    <location>
        <begin position="38"/>
        <end position="52"/>
    </location>
</feature>
<protein>
    <recommendedName>
        <fullName evidence="4">Actin interacting protein 3-like C-terminal domain-containing protein</fullName>
    </recommendedName>
</protein>
<feature type="compositionally biased region" description="Polar residues" evidence="3">
    <location>
        <begin position="539"/>
        <end position="575"/>
    </location>
</feature>
<feature type="non-terminal residue" evidence="5">
    <location>
        <position position="1"/>
    </location>
</feature>
<feature type="compositionally biased region" description="Polar residues" evidence="3">
    <location>
        <begin position="792"/>
        <end position="807"/>
    </location>
</feature>
<feature type="compositionally biased region" description="Low complexity" evidence="3">
    <location>
        <begin position="909"/>
        <end position="922"/>
    </location>
</feature>
<reference evidence="5" key="1">
    <citation type="submission" date="2014-12" db="EMBL/GenBank/DDBJ databases">
        <title>Insight into the proteome of Arion vulgaris.</title>
        <authorList>
            <person name="Aradska J."/>
            <person name="Bulat T."/>
            <person name="Smidak R."/>
            <person name="Sarate P."/>
            <person name="Gangsoo J."/>
            <person name="Sialana F."/>
            <person name="Bilban M."/>
            <person name="Lubec G."/>
        </authorList>
    </citation>
    <scope>NUCLEOTIDE SEQUENCE</scope>
    <source>
        <tissue evidence="5">Skin</tissue>
    </source>
</reference>
<evidence type="ECO:0000256" key="3">
    <source>
        <dbReference type="SAM" id="MobiDB-lite"/>
    </source>
</evidence>
<dbReference type="GO" id="GO:0005737">
    <property type="term" value="C:cytoplasm"/>
    <property type="evidence" value="ECO:0007669"/>
    <property type="project" value="TreeGrafter"/>
</dbReference>
<feature type="compositionally biased region" description="Basic and acidic residues" evidence="3">
    <location>
        <begin position="881"/>
        <end position="891"/>
    </location>
</feature>
<name>A0A0B7AA07_9EUPU</name>
<feature type="compositionally biased region" description="Polar residues" evidence="3">
    <location>
        <begin position="431"/>
        <end position="450"/>
    </location>
</feature>
<evidence type="ECO:0000256" key="1">
    <source>
        <dbReference type="ARBA" id="ARBA00023054"/>
    </source>
</evidence>
<evidence type="ECO:0000256" key="2">
    <source>
        <dbReference type="SAM" id="Coils"/>
    </source>
</evidence>
<feature type="compositionally biased region" description="Low complexity" evidence="3">
    <location>
        <begin position="848"/>
        <end position="880"/>
    </location>
</feature>
<feature type="region of interest" description="Disordered" evidence="3">
    <location>
        <begin position="1"/>
        <end position="54"/>
    </location>
</feature>
<gene>
    <name evidence="5" type="primary">ORF104775</name>
</gene>
<dbReference type="EMBL" id="HACG01030602">
    <property type="protein sequence ID" value="CEK77467.1"/>
    <property type="molecule type" value="Transcribed_RNA"/>
</dbReference>
<feature type="compositionally biased region" description="Low complexity" evidence="3">
    <location>
        <begin position="589"/>
        <end position="607"/>
    </location>
</feature>
<dbReference type="Gene3D" id="1.20.58.1540">
    <property type="entry name" value="Actin interacting protein 3, C-terminal domain"/>
    <property type="match status" value="1"/>
</dbReference>
<dbReference type="AlphaFoldDB" id="A0A0B7AA07"/>
<dbReference type="Pfam" id="PF03915">
    <property type="entry name" value="AIP3"/>
    <property type="match status" value="1"/>
</dbReference>